<gene>
    <name evidence="2" type="ORF">CRM92_07300</name>
</gene>
<dbReference type="RefSeq" id="WP_098042784.1">
    <property type="nucleotide sequence ID" value="NZ_PDEV01000003.1"/>
</dbReference>
<dbReference type="Proteomes" id="UP000219947">
    <property type="component" value="Unassembled WGS sequence"/>
</dbReference>
<name>A0A2A8D4P5_9MICC</name>
<keyword evidence="1" id="KW-0472">Membrane</keyword>
<keyword evidence="1" id="KW-0812">Transmembrane</keyword>
<evidence type="ECO:0000256" key="1">
    <source>
        <dbReference type="SAM" id="Phobius"/>
    </source>
</evidence>
<keyword evidence="3" id="KW-1185">Reference proteome</keyword>
<feature type="transmembrane region" description="Helical" evidence="1">
    <location>
        <begin position="67"/>
        <end position="86"/>
    </location>
</feature>
<dbReference type="EMBL" id="PDEV01000003">
    <property type="protein sequence ID" value="PEN15899.1"/>
    <property type="molecule type" value="Genomic_DNA"/>
</dbReference>
<proteinExistence type="predicted"/>
<comment type="caution">
    <text evidence="2">The sequence shown here is derived from an EMBL/GenBank/DDBJ whole genome shotgun (WGS) entry which is preliminary data.</text>
</comment>
<keyword evidence="1" id="KW-1133">Transmembrane helix</keyword>
<sequence length="214" mass="25272">MGSAFYGLLGGFLVNIMPGAKRKQGLETLNVEQHRPPIAYIISYGFLFIALIGLPVYFWMRYRYDPIGYALISIIGFGPIALIFTAHCHNYYHCFTESGIRWRNWRRKVRYFDYHSIYKVSYEQTRKNGWVKIRSTQLPKHIKLGFDTNQFDATILYAQLQYRVETGVWVQVWEDERFQQILSGRPGVRFLQDHAWVKPLEIPRESDQTFESKS</sequence>
<dbReference type="AlphaFoldDB" id="A0A2A8D4P5"/>
<feature type="transmembrane region" description="Helical" evidence="1">
    <location>
        <begin position="38"/>
        <end position="60"/>
    </location>
</feature>
<accession>A0A2A8D4P5</accession>
<evidence type="ECO:0000313" key="3">
    <source>
        <dbReference type="Proteomes" id="UP000219947"/>
    </source>
</evidence>
<reference evidence="2" key="1">
    <citation type="submission" date="2017-10" db="EMBL/GenBank/DDBJ databases">
        <title>Kefir isolates.</title>
        <authorList>
            <person name="Kim Y."/>
            <person name="Blasche S."/>
        </authorList>
    </citation>
    <scope>NUCLEOTIDE SEQUENCE [LARGE SCALE GENOMIC DNA]</scope>
    <source>
        <strain evidence="2">OG2-2</strain>
    </source>
</reference>
<organism evidence="2 3">
    <name type="scientific">Rothia dentocariosa</name>
    <dbReference type="NCBI Taxonomy" id="2047"/>
    <lineage>
        <taxon>Bacteria</taxon>
        <taxon>Bacillati</taxon>
        <taxon>Actinomycetota</taxon>
        <taxon>Actinomycetes</taxon>
        <taxon>Micrococcales</taxon>
        <taxon>Micrococcaceae</taxon>
        <taxon>Rothia</taxon>
    </lineage>
</organism>
<evidence type="ECO:0000313" key="2">
    <source>
        <dbReference type="EMBL" id="PEN15899.1"/>
    </source>
</evidence>
<protein>
    <submittedName>
        <fullName evidence="2">Uncharacterized protein</fullName>
    </submittedName>
</protein>